<dbReference type="AlphaFoldDB" id="A0A0C2R4D8"/>
<gene>
    <name evidence="2" type="ORF">KP78_26440</name>
</gene>
<proteinExistence type="predicted"/>
<dbReference type="PANTHER" id="PTHR46211">
    <property type="entry name" value="GLYCEROPHOSPHORYL DIESTER PHOSPHODIESTERASE"/>
    <property type="match status" value="1"/>
</dbReference>
<keyword evidence="2" id="KW-0378">Hydrolase</keyword>
<evidence type="ECO:0000313" key="3">
    <source>
        <dbReference type="Proteomes" id="UP000031938"/>
    </source>
</evidence>
<dbReference type="PATRIC" id="fig|889306.3.peg.2657"/>
<organism evidence="2 3">
    <name type="scientific">Jeotgalibacillus soli</name>
    <dbReference type="NCBI Taxonomy" id="889306"/>
    <lineage>
        <taxon>Bacteria</taxon>
        <taxon>Bacillati</taxon>
        <taxon>Bacillota</taxon>
        <taxon>Bacilli</taxon>
        <taxon>Bacillales</taxon>
        <taxon>Caryophanaceae</taxon>
        <taxon>Jeotgalibacillus</taxon>
    </lineage>
</organism>
<dbReference type="GO" id="GO:0008889">
    <property type="term" value="F:glycerophosphodiester phosphodiesterase activity"/>
    <property type="evidence" value="ECO:0007669"/>
    <property type="project" value="UniProtKB-EC"/>
</dbReference>
<sequence>MQEGFAIRQAEIEIFGHRGASGHFPENTLIAFQETRIAGANGIELDVQMSKDRQLIVMHDETIDRTTNGSGYIKDMTYEILKALDAGSWFHSSFSNEKIITLDEVLEWATGEGNHLTINIELKNDQIFYDGLEEAVLNLVQQYHLEDRVIISSFNPKSLQKVRSLHKTIDIGYLIEGKPPDTVEIAKQIGANAIHCQEVFALSEKGQTARAEGLLLRVYTVNDTNAIERLKHAEVSVIMTDYPAEFVKSSAKKKDNRKTQGV</sequence>
<dbReference type="Pfam" id="PF03009">
    <property type="entry name" value="GDPD"/>
    <property type="match status" value="1"/>
</dbReference>
<dbReference type="RefSeq" id="WP_235420918.1">
    <property type="nucleotide sequence ID" value="NZ_JXRP01000018.1"/>
</dbReference>
<dbReference type="EMBL" id="JXRP01000018">
    <property type="protein sequence ID" value="KIL45100.1"/>
    <property type="molecule type" value="Genomic_DNA"/>
</dbReference>
<comment type="caution">
    <text evidence="2">The sequence shown here is derived from an EMBL/GenBank/DDBJ whole genome shotgun (WGS) entry which is preliminary data.</text>
</comment>
<evidence type="ECO:0000259" key="1">
    <source>
        <dbReference type="PROSITE" id="PS51704"/>
    </source>
</evidence>
<reference evidence="2 3" key="1">
    <citation type="submission" date="2015-01" db="EMBL/GenBank/DDBJ databases">
        <title>Genome sequencing of Jeotgalibacillus soli.</title>
        <authorList>
            <person name="Goh K.M."/>
            <person name="Chan K.-G."/>
            <person name="Yaakop A.S."/>
            <person name="Ee R."/>
            <person name="Gan H.M."/>
            <person name="Chan C.S."/>
        </authorList>
    </citation>
    <scope>NUCLEOTIDE SEQUENCE [LARGE SCALE GENOMIC DNA]</scope>
    <source>
        <strain evidence="2 3">P9</strain>
    </source>
</reference>
<feature type="domain" description="GP-PDE" evidence="1">
    <location>
        <begin position="12"/>
        <end position="250"/>
    </location>
</feature>
<dbReference type="CDD" id="cd08563">
    <property type="entry name" value="GDPD_TtGDE_like"/>
    <property type="match status" value="1"/>
</dbReference>
<dbReference type="InterPro" id="IPR017946">
    <property type="entry name" value="PLC-like_Pdiesterase_TIM-brl"/>
</dbReference>
<dbReference type="Gene3D" id="3.20.20.190">
    <property type="entry name" value="Phosphatidylinositol (PI) phosphodiesterase"/>
    <property type="match status" value="1"/>
</dbReference>
<keyword evidence="3" id="KW-1185">Reference proteome</keyword>
<name>A0A0C2R4D8_9BACL</name>
<dbReference type="PROSITE" id="PS51704">
    <property type="entry name" value="GP_PDE"/>
    <property type="match status" value="1"/>
</dbReference>
<dbReference type="SUPFAM" id="SSF51695">
    <property type="entry name" value="PLC-like phosphodiesterases"/>
    <property type="match status" value="1"/>
</dbReference>
<dbReference type="GO" id="GO:0006629">
    <property type="term" value="P:lipid metabolic process"/>
    <property type="evidence" value="ECO:0007669"/>
    <property type="project" value="InterPro"/>
</dbReference>
<dbReference type="PANTHER" id="PTHR46211:SF1">
    <property type="entry name" value="GLYCEROPHOSPHODIESTER PHOSPHODIESTERASE, CYTOPLASMIC"/>
    <property type="match status" value="1"/>
</dbReference>
<evidence type="ECO:0000313" key="2">
    <source>
        <dbReference type="EMBL" id="KIL45100.1"/>
    </source>
</evidence>
<accession>A0A0C2R4D8</accession>
<dbReference type="STRING" id="889306.KP78_26440"/>
<protein>
    <submittedName>
        <fullName evidence="2">Glycerophosphoryl diester phosphodiesterase</fullName>
        <ecNumber evidence="2">3.1.4.46</ecNumber>
    </submittedName>
</protein>
<dbReference type="EC" id="3.1.4.46" evidence="2"/>
<dbReference type="Proteomes" id="UP000031938">
    <property type="component" value="Unassembled WGS sequence"/>
</dbReference>
<dbReference type="InterPro" id="IPR030395">
    <property type="entry name" value="GP_PDE_dom"/>
</dbReference>